<dbReference type="PANTHER" id="PTHR36504">
    <property type="entry name" value="LIPOPOLYSACCHARIDE EXPORT SYSTEM PROTEIN LPTA"/>
    <property type="match status" value="1"/>
</dbReference>
<dbReference type="AlphaFoldDB" id="A0A9D5Q884"/>
<dbReference type="GO" id="GO:0001530">
    <property type="term" value="F:lipopolysaccharide binding"/>
    <property type="evidence" value="ECO:0007669"/>
    <property type="project" value="InterPro"/>
</dbReference>
<sequence>MSTRQRVFPQRWVAMGSCLGVCIGLLCCSLAFGQTGTTDSSQPIVITGDSLEIDSAQKIATYTGNVKVVQGDMSMFSDTLVIYLDETGKQLRKAVATGNVRMVNETITATGEEGIFYNDEQKLEIIKKAKIWQENNTITAHRIVAYLQDEIIEGYSHPDTERATMTVYSEGGVQMPTLGATPQPSPTPDPAAAEDDEEASPIVIVADQLTLNNPEQLATYTGDVEATQEATQIFSDEMYVY</sequence>
<dbReference type="Gene3D" id="2.60.450.10">
    <property type="entry name" value="Lipopolysaccharide (LPS) transport protein A like domain"/>
    <property type="match status" value="2"/>
</dbReference>
<comment type="caution">
    <text evidence="7">The sequence shown here is derived from an EMBL/GenBank/DDBJ whole genome shotgun (WGS) entry which is preliminary data.</text>
</comment>
<name>A0A9D5Q884_9BACT</name>
<feature type="signal peptide" evidence="5">
    <location>
        <begin position="1"/>
        <end position="33"/>
    </location>
</feature>
<protein>
    <submittedName>
        <fullName evidence="7">Lipopolysaccharide transport periplasmic protein LptA</fullName>
    </submittedName>
</protein>
<dbReference type="GO" id="GO:0009279">
    <property type="term" value="C:cell outer membrane"/>
    <property type="evidence" value="ECO:0007669"/>
    <property type="project" value="TreeGrafter"/>
</dbReference>
<dbReference type="NCBIfam" id="TIGR03002">
    <property type="entry name" value="outer_YhbN_LptA"/>
    <property type="match status" value="1"/>
</dbReference>
<feature type="domain" description="Organic solvent tolerance-like N-terminal" evidence="6">
    <location>
        <begin position="46"/>
        <end position="149"/>
    </location>
</feature>
<gene>
    <name evidence="7" type="primary">lptA</name>
    <name evidence="7" type="ORF">GF339_18805</name>
</gene>
<evidence type="ECO:0000313" key="7">
    <source>
        <dbReference type="EMBL" id="MBD3326641.1"/>
    </source>
</evidence>
<evidence type="ECO:0000256" key="5">
    <source>
        <dbReference type="SAM" id="SignalP"/>
    </source>
</evidence>
<feature type="domain" description="Organic solvent tolerance-like N-terminal" evidence="6">
    <location>
        <begin position="204"/>
        <end position="241"/>
    </location>
</feature>
<evidence type="ECO:0000256" key="4">
    <source>
        <dbReference type="SAM" id="MobiDB-lite"/>
    </source>
</evidence>
<evidence type="ECO:0000259" key="6">
    <source>
        <dbReference type="Pfam" id="PF03968"/>
    </source>
</evidence>
<dbReference type="InterPro" id="IPR014340">
    <property type="entry name" value="LptA"/>
</dbReference>
<dbReference type="GO" id="GO:0017089">
    <property type="term" value="F:glycolipid transfer activity"/>
    <property type="evidence" value="ECO:0007669"/>
    <property type="project" value="TreeGrafter"/>
</dbReference>
<accession>A0A9D5Q884</accession>
<dbReference type="GO" id="GO:0030288">
    <property type="term" value="C:outer membrane-bounded periplasmic space"/>
    <property type="evidence" value="ECO:0007669"/>
    <property type="project" value="TreeGrafter"/>
</dbReference>
<keyword evidence="3" id="KW-0574">Periplasm</keyword>
<evidence type="ECO:0000256" key="3">
    <source>
        <dbReference type="ARBA" id="ARBA00022764"/>
    </source>
</evidence>
<dbReference type="Proteomes" id="UP000649604">
    <property type="component" value="Unassembled WGS sequence"/>
</dbReference>
<dbReference type="InterPro" id="IPR052037">
    <property type="entry name" value="LPS_export_LptA"/>
</dbReference>
<proteinExistence type="predicted"/>
<dbReference type="Pfam" id="PF03968">
    <property type="entry name" value="LptD_N"/>
    <property type="match status" value="2"/>
</dbReference>
<evidence type="ECO:0000256" key="2">
    <source>
        <dbReference type="ARBA" id="ARBA00022729"/>
    </source>
</evidence>
<feature type="non-terminal residue" evidence="7">
    <location>
        <position position="241"/>
    </location>
</feature>
<keyword evidence="1" id="KW-0813">Transport</keyword>
<feature type="chain" id="PRO_5038757365" evidence="5">
    <location>
        <begin position="34"/>
        <end position="241"/>
    </location>
</feature>
<dbReference type="EMBL" id="WJJP01000611">
    <property type="protein sequence ID" value="MBD3326641.1"/>
    <property type="molecule type" value="Genomic_DNA"/>
</dbReference>
<organism evidence="7 8">
    <name type="scientific">candidate division KSB3 bacterium</name>
    <dbReference type="NCBI Taxonomy" id="2044937"/>
    <lineage>
        <taxon>Bacteria</taxon>
        <taxon>candidate division KSB3</taxon>
    </lineage>
</organism>
<reference evidence="7" key="1">
    <citation type="submission" date="2019-11" db="EMBL/GenBank/DDBJ databases">
        <title>Microbial mats filling the niche in hypersaline microbial mats.</title>
        <authorList>
            <person name="Wong H.L."/>
            <person name="Macleod F.I."/>
            <person name="White R.A. III"/>
            <person name="Burns B.P."/>
        </authorList>
    </citation>
    <scope>NUCLEOTIDE SEQUENCE</scope>
    <source>
        <strain evidence="7">Rbin_158</strain>
    </source>
</reference>
<evidence type="ECO:0000256" key="1">
    <source>
        <dbReference type="ARBA" id="ARBA00022448"/>
    </source>
</evidence>
<feature type="region of interest" description="Disordered" evidence="4">
    <location>
        <begin position="175"/>
        <end position="197"/>
    </location>
</feature>
<dbReference type="InterPro" id="IPR005653">
    <property type="entry name" value="OstA-like_N"/>
</dbReference>
<keyword evidence="2 5" id="KW-0732">Signal</keyword>
<evidence type="ECO:0000313" key="8">
    <source>
        <dbReference type="Proteomes" id="UP000649604"/>
    </source>
</evidence>
<dbReference type="GO" id="GO:0015920">
    <property type="term" value="P:lipopolysaccharide transport"/>
    <property type="evidence" value="ECO:0007669"/>
    <property type="project" value="InterPro"/>
</dbReference>
<dbReference type="PANTHER" id="PTHR36504:SF1">
    <property type="entry name" value="LIPOPOLYSACCHARIDE EXPORT SYSTEM PROTEIN LPTA"/>
    <property type="match status" value="1"/>
</dbReference>